<dbReference type="Pfam" id="PF15477">
    <property type="entry name" value="SMAP"/>
    <property type="match status" value="1"/>
</dbReference>
<dbReference type="AlphaFoldDB" id="A0AAJ0C1Q4"/>
<evidence type="ECO:0000256" key="1">
    <source>
        <dbReference type="ARBA" id="ARBA00006502"/>
    </source>
</evidence>
<protein>
    <recommendedName>
        <fullName evidence="2">Small acidic protein</fullName>
    </recommendedName>
</protein>
<accession>A0AAJ0C1Q4</accession>
<dbReference type="EMBL" id="MU839012">
    <property type="protein sequence ID" value="KAK1766086.1"/>
    <property type="molecule type" value="Genomic_DNA"/>
</dbReference>
<feature type="domain" description="Small acidic protein-like" evidence="3">
    <location>
        <begin position="16"/>
        <end position="87"/>
    </location>
</feature>
<comment type="caution">
    <text evidence="4">The sequence shown here is derived from an EMBL/GenBank/DDBJ whole genome shotgun (WGS) entry which is preliminary data.</text>
</comment>
<evidence type="ECO:0000256" key="2">
    <source>
        <dbReference type="ARBA" id="ARBA00016161"/>
    </source>
</evidence>
<dbReference type="RefSeq" id="XP_060282299.1">
    <property type="nucleotide sequence ID" value="XM_060428197.1"/>
</dbReference>
<sequence>GPSKTEEGKADLSERWNVQALGGGSSRQDKFMRLLGGKKHGATTSNAGGNGGREHLDIGHVVNDLERQFEAGIRMKFESSGQRKGLGA</sequence>
<dbReference type="PANTHER" id="PTHR22175:SF0">
    <property type="entry name" value="SMALL ACIDIC PROTEIN"/>
    <property type="match status" value="1"/>
</dbReference>
<dbReference type="GeneID" id="85311384"/>
<evidence type="ECO:0000313" key="4">
    <source>
        <dbReference type="EMBL" id="KAK1766086.1"/>
    </source>
</evidence>
<organism evidence="4 5">
    <name type="scientific">Phialemonium atrogriseum</name>
    <dbReference type="NCBI Taxonomy" id="1093897"/>
    <lineage>
        <taxon>Eukaryota</taxon>
        <taxon>Fungi</taxon>
        <taxon>Dikarya</taxon>
        <taxon>Ascomycota</taxon>
        <taxon>Pezizomycotina</taxon>
        <taxon>Sordariomycetes</taxon>
        <taxon>Sordariomycetidae</taxon>
        <taxon>Cephalothecales</taxon>
        <taxon>Cephalothecaceae</taxon>
        <taxon>Phialemonium</taxon>
    </lineage>
</organism>
<dbReference type="Proteomes" id="UP001244011">
    <property type="component" value="Unassembled WGS sequence"/>
</dbReference>
<dbReference type="PANTHER" id="PTHR22175">
    <property type="entry name" value="SMALL ACIDIC PROTEIN-RELATED"/>
    <property type="match status" value="1"/>
</dbReference>
<dbReference type="InterPro" id="IPR028124">
    <property type="entry name" value="SMAP_dom"/>
</dbReference>
<evidence type="ECO:0000259" key="3">
    <source>
        <dbReference type="Pfam" id="PF15477"/>
    </source>
</evidence>
<feature type="non-terminal residue" evidence="4">
    <location>
        <position position="1"/>
    </location>
</feature>
<comment type="similarity">
    <text evidence="1">Belongs to the SMAP family.</text>
</comment>
<name>A0AAJ0C1Q4_9PEZI</name>
<keyword evidence="5" id="KW-1185">Reference proteome</keyword>
<evidence type="ECO:0000313" key="5">
    <source>
        <dbReference type="Proteomes" id="UP001244011"/>
    </source>
</evidence>
<dbReference type="InterPro" id="IPR026714">
    <property type="entry name" value="SMAP"/>
</dbReference>
<gene>
    <name evidence="4" type="ORF">QBC33DRAFT_541778</name>
</gene>
<reference evidence="4" key="1">
    <citation type="submission" date="2023-06" db="EMBL/GenBank/DDBJ databases">
        <title>Genome-scale phylogeny and comparative genomics of the fungal order Sordariales.</title>
        <authorList>
            <consortium name="Lawrence Berkeley National Laboratory"/>
            <person name="Hensen N."/>
            <person name="Bonometti L."/>
            <person name="Westerberg I."/>
            <person name="Brannstrom I.O."/>
            <person name="Guillou S."/>
            <person name="Cros-Aarteil S."/>
            <person name="Calhoun S."/>
            <person name="Haridas S."/>
            <person name="Kuo A."/>
            <person name="Mondo S."/>
            <person name="Pangilinan J."/>
            <person name="Riley R."/>
            <person name="Labutti K."/>
            <person name="Andreopoulos B."/>
            <person name="Lipzen A."/>
            <person name="Chen C."/>
            <person name="Yanf M."/>
            <person name="Daum C."/>
            <person name="Ng V."/>
            <person name="Clum A."/>
            <person name="Steindorff A."/>
            <person name="Ohm R."/>
            <person name="Martin F."/>
            <person name="Silar P."/>
            <person name="Natvig D."/>
            <person name="Lalanne C."/>
            <person name="Gautier V."/>
            <person name="Ament-Velasquez S.L."/>
            <person name="Kruys A."/>
            <person name="Hutchinson M.I."/>
            <person name="Powell A.J."/>
            <person name="Barry K."/>
            <person name="Miller A.N."/>
            <person name="Grigoriev I.V."/>
            <person name="Debuchy R."/>
            <person name="Gladieux P."/>
            <person name="Thoren M.H."/>
            <person name="Johannesson H."/>
        </authorList>
    </citation>
    <scope>NUCLEOTIDE SEQUENCE</scope>
    <source>
        <strain evidence="4">8032-3</strain>
    </source>
</reference>
<proteinExistence type="inferred from homology"/>